<keyword evidence="7" id="KW-0418">Kinase</keyword>
<evidence type="ECO:0000313" key="12">
    <source>
        <dbReference type="EMBL" id="EHI56943.1"/>
    </source>
</evidence>
<keyword evidence="6" id="KW-0598">Phosphotransferase system</keyword>
<dbReference type="Pfam" id="PF00359">
    <property type="entry name" value="PTS_EIIA_2"/>
    <property type="match status" value="1"/>
</dbReference>
<comment type="subcellular location">
    <subcellularLocation>
        <location evidence="1">Cytoplasm</location>
    </subcellularLocation>
</comment>
<feature type="domain" description="PTS EIIA type-2" evidence="11">
    <location>
        <begin position="3"/>
        <end position="144"/>
    </location>
</feature>
<dbReference type="AlphaFoldDB" id="G5INR9"/>
<dbReference type="Gene3D" id="3.40.930.10">
    <property type="entry name" value="Mannitol-specific EII, Chain A"/>
    <property type="match status" value="1"/>
</dbReference>
<dbReference type="PANTHER" id="PTHR36203">
    <property type="entry name" value="ASCORBATE-SPECIFIC PTS SYSTEM EIIA COMPONENT"/>
    <property type="match status" value="1"/>
</dbReference>
<dbReference type="SUPFAM" id="SSF55804">
    <property type="entry name" value="Phoshotransferase/anion transport protein"/>
    <property type="match status" value="1"/>
</dbReference>
<dbReference type="InterPro" id="IPR002178">
    <property type="entry name" value="PTS_EIIA_type-2_dom"/>
</dbReference>
<dbReference type="Proteomes" id="UP000005384">
    <property type="component" value="Unassembled WGS sequence"/>
</dbReference>
<comment type="caution">
    <text evidence="12">The sequence shown here is derived from an EMBL/GenBank/DDBJ whole genome shotgun (WGS) entry which is preliminary data.</text>
</comment>
<evidence type="ECO:0000256" key="2">
    <source>
        <dbReference type="ARBA" id="ARBA00022448"/>
    </source>
</evidence>
<dbReference type="PROSITE" id="PS51094">
    <property type="entry name" value="PTS_EIIA_TYPE_2"/>
    <property type="match status" value="1"/>
</dbReference>
<evidence type="ECO:0000256" key="7">
    <source>
        <dbReference type="ARBA" id="ARBA00022777"/>
    </source>
</evidence>
<evidence type="ECO:0000256" key="1">
    <source>
        <dbReference type="ARBA" id="ARBA00004496"/>
    </source>
</evidence>
<dbReference type="InterPro" id="IPR016152">
    <property type="entry name" value="PTrfase/Anion_transptr"/>
</dbReference>
<keyword evidence="5" id="KW-0808">Transferase</keyword>
<keyword evidence="2" id="KW-0813">Transport</keyword>
<keyword evidence="3" id="KW-0963">Cytoplasm</keyword>
<comment type="function">
    <text evidence="8">The phosphoenolpyruvate-dependent sugar phosphotransferase system (sugar PTS), a major carbohydrate active transport system, catalyzes the phosphorylation of incoming sugar substrates concomitantly with their translocation across the cell membrane. The enzyme II UlaABC PTS system is involved in ascorbate transport.</text>
</comment>
<dbReference type="InterPro" id="IPR051351">
    <property type="entry name" value="Ascorbate-PTS_EIIA_comp"/>
</dbReference>
<dbReference type="CDD" id="cd00211">
    <property type="entry name" value="PTS_IIA_fru"/>
    <property type="match status" value="1"/>
</dbReference>
<gene>
    <name evidence="12" type="ORF">HMPREF9473_05147</name>
</gene>
<dbReference type="OrthoDB" id="369398at2"/>
<protein>
    <recommendedName>
        <fullName evidence="9">Ascorbate-specific PTS system EIIA component</fullName>
    </recommendedName>
    <alternativeName>
        <fullName evidence="10">Ascorbate-specific phosphotransferase enzyme IIA component</fullName>
    </alternativeName>
</protein>
<keyword evidence="13" id="KW-1185">Reference proteome</keyword>
<organism evidence="12 13">
    <name type="scientific">Hungatella hathewayi WAL-18680</name>
    <dbReference type="NCBI Taxonomy" id="742737"/>
    <lineage>
        <taxon>Bacteria</taxon>
        <taxon>Bacillati</taxon>
        <taxon>Bacillota</taxon>
        <taxon>Clostridia</taxon>
        <taxon>Lachnospirales</taxon>
        <taxon>Lachnospiraceae</taxon>
        <taxon>Hungatella</taxon>
    </lineage>
</organism>
<evidence type="ECO:0000256" key="4">
    <source>
        <dbReference type="ARBA" id="ARBA00022553"/>
    </source>
</evidence>
<evidence type="ECO:0000256" key="6">
    <source>
        <dbReference type="ARBA" id="ARBA00022683"/>
    </source>
</evidence>
<evidence type="ECO:0000256" key="8">
    <source>
        <dbReference type="ARBA" id="ARBA00037387"/>
    </source>
</evidence>
<proteinExistence type="predicted"/>
<dbReference type="PATRIC" id="fig|742737.3.peg.5139"/>
<dbReference type="PANTHER" id="PTHR36203:SF1">
    <property type="entry name" value="ASCORBATE-SPECIFIC PTS SYSTEM EIIA COMPONENT"/>
    <property type="match status" value="1"/>
</dbReference>
<dbReference type="RefSeq" id="WP_006783135.1">
    <property type="nucleotide sequence ID" value="NZ_CP040506.1"/>
</dbReference>
<reference evidence="12 13" key="1">
    <citation type="submission" date="2011-08" db="EMBL/GenBank/DDBJ databases">
        <title>The Genome Sequence of Clostridium hathewayi WAL-18680.</title>
        <authorList>
            <consortium name="The Broad Institute Genome Sequencing Platform"/>
            <person name="Earl A."/>
            <person name="Ward D."/>
            <person name="Feldgarden M."/>
            <person name="Gevers D."/>
            <person name="Finegold S.M."/>
            <person name="Summanen P.H."/>
            <person name="Molitoris D.R."/>
            <person name="Song M."/>
            <person name="Daigneault M."/>
            <person name="Allen-Vercoe E."/>
            <person name="Young S.K."/>
            <person name="Zeng Q."/>
            <person name="Gargeya S."/>
            <person name="Fitzgerald M."/>
            <person name="Haas B."/>
            <person name="Abouelleil A."/>
            <person name="Alvarado L."/>
            <person name="Arachchi H.M."/>
            <person name="Berlin A."/>
            <person name="Brown A."/>
            <person name="Chapman S.B."/>
            <person name="Chen Z."/>
            <person name="Dunbar C."/>
            <person name="Freedman E."/>
            <person name="Gearin G."/>
            <person name="Gellesch M."/>
            <person name="Goldberg J."/>
            <person name="Griggs A."/>
            <person name="Gujja S."/>
            <person name="Heiman D."/>
            <person name="Howarth C."/>
            <person name="Larson L."/>
            <person name="Lui A."/>
            <person name="MacDonald P.J.P."/>
            <person name="Montmayeur A."/>
            <person name="Murphy C."/>
            <person name="Neiman D."/>
            <person name="Pearson M."/>
            <person name="Priest M."/>
            <person name="Roberts A."/>
            <person name="Saif S."/>
            <person name="Shea T."/>
            <person name="Shenoy N."/>
            <person name="Sisk P."/>
            <person name="Stolte C."/>
            <person name="Sykes S."/>
            <person name="Wortman J."/>
            <person name="Nusbaum C."/>
            <person name="Birren B."/>
        </authorList>
    </citation>
    <scope>NUCLEOTIDE SEQUENCE [LARGE SCALE GENOMIC DNA]</scope>
    <source>
        <strain evidence="12 13">WAL-18680</strain>
    </source>
</reference>
<dbReference type="EMBL" id="ADLN01000128">
    <property type="protein sequence ID" value="EHI56943.1"/>
    <property type="molecule type" value="Genomic_DNA"/>
</dbReference>
<dbReference type="HOGENOM" id="CLU_072531_2_0_9"/>
<sequence length="144" mass="15604">MSFLLDDKHVKVHVPAATWEEAIQAAGQVLVDAGSITDQYTANMIQAVKELGPYIVLMPKLALAHAAPCDAVKKTDISLVTLEQPVDFGSVNGNVSVVLCLACVDRTSHMEKLSEIADVLMQDGVVDKLEAAEHIDEVIQLLRR</sequence>
<evidence type="ECO:0000256" key="10">
    <source>
        <dbReference type="ARBA" id="ARBA00042072"/>
    </source>
</evidence>
<evidence type="ECO:0000259" key="11">
    <source>
        <dbReference type="PROSITE" id="PS51094"/>
    </source>
</evidence>
<evidence type="ECO:0000256" key="9">
    <source>
        <dbReference type="ARBA" id="ARBA00041175"/>
    </source>
</evidence>
<keyword evidence="4" id="KW-0597">Phosphoprotein</keyword>
<name>G5INR9_9FIRM</name>
<dbReference type="GO" id="GO:0005737">
    <property type="term" value="C:cytoplasm"/>
    <property type="evidence" value="ECO:0007669"/>
    <property type="project" value="UniProtKB-SubCell"/>
</dbReference>
<evidence type="ECO:0000256" key="5">
    <source>
        <dbReference type="ARBA" id="ARBA00022679"/>
    </source>
</evidence>
<dbReference type="GO" id="GO:0009401">
    <property type="term" value="P:phosphoenolpyruvate-dependent sugar phosphotransferase system"/>
    <property type="evidence" value="ECO:0007669"/>
    <property type="project" value="UniProtKB-KW"/>
</dbReference>
<evidence type="ECO:0000256" key="3">
    <source>
        <dbReference type="ARBA" id="ARBA00022490"/>
    </source>
</evidence>
<accession>G5INR9</accession>
<evidence type="ECO:0000313" key="13">
    <source>
        <dbReference type="Proteomes" id="UP000005384"/>
    </source>
</evidence>
<dbReference type="GO" id="GO:0016301">
    <property type="term" value="F:kinase activity"/>
    <property type="evidence" value="ECO:0007669"/>
    <property type="project" value="UniProtKB-KW"/>
</dbReference>